<organism evidence="1 2">
    <name type="scientific">Coniosporium uncinatum</name>
    <dbReference type="NCBI Taxonomy" id="93489"/>
    <lineage>
        <taxon>Eukaryota</taxon>
        <taxon>Fungi</taxon>
        <taxon>Dikarya</taxon>
        <taxon>Ascomycota</taxon>
        <taxon>Pezizomycotina</taxon>
        <taxon>Dothideomycetes</taxon>
        <taxon>Dothideomycetes incertae sedis</taxon>
        <taxon>Coniosporium</taxon>
    </lineage>
</organism>
<comment type="caution">
    <text evidence="1">The sequence shown here is derived from an EMBL/GenBank/DDBJ whole genome shotgun (WGS) entry which is preliminary data.</text>
</comment>
<dbReference type="EMBL" id="JAWDJW010000370">
    <property type="protein sequence ID" value="KAK3080868.1"/>
    <property type="molecule type" value="Genomic_DNA"/>
</dbReference>
<proteinExistence type="predicted"/>
<name>A0ACC3DW09_9PEZI</name>
<evidence type="ECO:0000313" key="1">
    <source>
        <dbReference type="EMBL" id="KAK3080868.1"/>
    </source>
</evidence>
<sequence length="129" mass="14784">MGLAQSHPSELSEKDKNISELEKILDDTIMEKDKEVVSLQLSVQDEQKRCAGRHSTIINLKQDLRNARIEKEKKLQFLEDEMSVVTSRQEDKISVLEDRLSNVTSQKDANVSELEQLAEDNSRLARENC</sequence>
<gene>
    <name evidence="1" type="ORF">LTS18_012386</name>
</gene>
<reference evidence="1" key="1">
    <citation type="submission" date="2024-09" db="EMBL/GenBank/DDBJ databases">
        <title>Black Yeasts Isolated from many extreme environments.</title>
        <authorList>
            <person name="Coleine C."/>
            <person name="Stajich J.E."/>
            <person name="Selbmann L."/>
        </authorList>
    </citation>
    <scope>NUCLEOTIDE SEQUENCE</scope>
    <source>
        <strain evidence="1">CCFEE 5737</strain>
    </source>
</reference>
<accession>A0ACC3DW09</accession>
<dbReference type="Proteomes" id="UP001186974">
    <property type="component" value="Unassembled WGS sequence"/>
</dbReference>
<evidence type="ECO:0000313" key="2">
    <source>
        <dbReference type="Proteomes" id="UP001186974"/>
    </source>
</evidence>
<protein>
    <submittedName>
        <fullName evidence="1">Uncharacterized protein</fullName>
    </submittedName>
</protein>
<keyword evidence="2" id="KW-1185">Reference proteome</keyword>